<reference evidence="3" key="3">
    <citation type="submission" date="2025-09" db="UniProtKB">
        <authorList>
            <consortium name="Ensembl"/>
        </authorList>
    </citation>
    <scope>IDENTIFICATION</scope>
</reference>
<protein>
    <recommendedName>
        <fullName evidence="2">Methyltransferase type 11 domain-containing protein</fullName>
    </recommendedName>
</protein>
<dbReference type="Pfam" id="PF08241">
    <property type="entry name" value="Methyltransf_11"/>
    <property type="match status" value="1"/>
</dbReference>
<keyword evidence="4" id="KW-1185">Reference proteome</keyword>
<evidence type="ECO:0000259" key="2">
    <source>
        <dbReference type="Pfam" id="PF08241"/>
    </source>
</evidence>
<feature type="region of interest" description="Disordered" evidence="1">
    <location>
        <begin position="191"/>
        <end position="226"/>
    </location>
</feature>
<organism evidence="3 4">
    <name type="scientific">Hucho hucho</name>
    <name type="common">huchen</name>
    <dbReference type="NCBI Taxonomy" id="62062"/>
    <lineage>
        <taxon>Eukaryota</taxon>
        <taxon>Metazoa</taxon>
        <taxon>Chordata</taxon>
        <taxon>Craniata</taxon>
        <taxon>Vertebrata</taxon>
        <taxon>Euteleostomi</taxon>
        <taxon>Actinopterygii</taxon>
        <taxon>Neopterygii</taxon>
        <taxon>Teleostei</taxon>
        <taxon>Protacanthopterygii</taxon>
        <taxon>Salmoniformes</taxon>
        <taxon>Salmonidae</taxon>
        <taxon>Salmoninae</taxon>
        <taxon>Hucho</taxon>
    </lineage>
</organism>
<sequence>MVSFKTYPNQKTWIDGNLVGKLKERDATYRHGKETRDSYMVNSGFGNSYSVNYQRSWQERRNRSGTKLENIFTDLRPANNLSIACIIQCPAEELPFADSSVDLMTAMSAFHWFDQTRLSHSAQLYCTADMEIEYGDCYHTLNTVCKIYAALLPYRNLCLGPSSVAFYKQSCDSIPYTEKECYKALLKKDPKRAPEDNEAHHKAHSPGTELLPMQLGPGPPGGEGRH</sequence>
<evidence type="ECO:0000313" key="3">
    <source>
        <dbReference type="Ensembl" id="ENSHHUP00000077234.1"/>
    </source>
</evidence>
<dbReference type="GO" id="GO:0008757">
    <property type="term" value="F:S-adenosylmethionine-dependent methyltransferase activity"/>
    <property type="evidence" value="ECO:0007669"/>
    <property type="project" value="InterPro"/>
</dbReference>
<feature type="compositionally biased region" description="Basic and acidic residues" evidence="1">
    <location>
        <begin position="191"/>
        <end position="200"/>
    </location>
</feature>
<reference evidence="4" key="1">
    <citation type="submission" date="2018-06" db="EMBL/GenBank/DDBJ databases">
        <title>Genome assembly of Danube salmon.</title>
        <authorList>
            <person name="Macqueen D.J."/>
            <person name="Gundappa M.K."/>
        </authorList>
    </citation>
    <scope>NUCLEOTIDE SEQUENCE [LARGE SCALE GENOMIC DNA]</scope>
</reference>
<evidence type="ECO:0000313" key="4">
    <source>
        <dbReference type="Proteomes" id="UP000314982"/>
    </source>
</evidence>
<evidence type="ECO:0000256" key="1">
    <source>
        <dbReference type="SAM" id="MobiDB-lite"/>
    </source>
</evidence>
<proteinExistence type="predicted"/>
<dbReference type="AlphaFoldDB" id="A0A4W5QY88"/>
<dbReference type="InterPro" id="IPR029063">
    <property type="entry name" value="SAM-dependent_MTases_sf"/>
</dbReference>
<dbReference type="GeneTree" id="ENSGT01120000278100"/>
<dbReference type="InterPro" id="IPR013216">
    <property type="entry name" value="Methyltransf_11"/>
</dbReference>
<accession>A0A4W5QY88</accession>
<dbReference type="STRING" id="62062.ENSHHUP00000077234"/>
<dbReference type="Proteomes" id="UP000314982">
    <property type="component" value="Unassembled WGS sequence"/>
</dbReference>
<dbReference type="Ensembl" id="ENSHHUT00000079743.1">
    <property type="protein sequence ID" value="ENSHHUP00000077234.1"/>
    <property type="gene ID" value="ENSHHUG00000045126.1"/>
</dbReference>
<dbReference type="Gene3D" id="3.40.50.150">
    <property type="entry name" value="Vaccinia Virus protein VP39"/>
    <property type="match status" value="1"/>
</dbReference>
<feature type="domain" description="Methyltransferase type 11" evidence="2">
    <location>
        <begin position="81"/>
        <end position="115"/>
    </location>
</feature>
<name>A0A4W5QY88_9TELE</name>
<reference evidence="3" key="2">
    <citation type="submission" date="2025-08" db="UniProtKB">
        <authorList>
            <consortium name="Ensembl"/>
        </authorList>
    </citation>
    <scope>IDENTIFICATION</scope>
</reference>